<dbReference type="PANTHER" id="PTHR35807">
    <property type="entry name" value="TRANSCRIPTIONAL REGULATOR REDD-RELATED"/>
    <property type="match status" value="1"/>
</dbReference>
<keyword evidence="4" id="KW-0804">Transcription</keyword>
<dbReference type="InterPro" id="IPR011990">
    <property type="entry name" value="TPR-like_helical_dom_sf"/>
</dbReference>
<dbReference type="SMART" id="SM00862">
    <property type="entry name" value="Trans_reg_C"/>
    <property type="match status" value="1"/>
</dbReference>
<dbReference type="PANTHER" id="PTHR35807:SF1">
    <property type="entry name" value="TRANSCRIPTIONAL REGULATOR REDD"/>
    <property type="match status" value="1"/>
</dbReference>
<feature type="repeat" description="TPR" evidence="5">
    <location>
        <begin position="995"/>
        <end position="1028"/>
    </location>
</feature>
<sequence length="1094" mass="114465">MTEAVRGQRHGCRLLVAGPGYGKTTRLESGDGGEPVVYRRAADLMAGIDPAALAPGGARTGRLAVDDLGLLDTPDRDRLATALRALPPGVRLSVAVHEPLARSTLAALPAPVTERTAADLALPADAVTVVLRDEYGVADTDLARHVTELTAGWPALVTFAGEALAGSAIGRRDLLGALTAPGTPAAAWLDERVLGPLPDAVAELLDRLAGLEPITLGLGAHLAAAGELGRPDRVLPGLRWLIHTGLVAPARWPDGDAADPAYRVVPVLASRLDRLRRLHGDAPAGAARDRVAAAWYREHGHPLAAAHALRRAGDLAGCVRLIEAAGADMVAADAPAAARLLGVVPERSDRLTLLLGDAQRIGGDAAAATATFAPLLERAARTGDWPAGLVWRAAMVHYMRSDYRSALAVCDRHTPPDGPPGVDDALALACRASTLAMLGDPTAAQAAAQALTVAESAAHPPRPTDPASRPLGPADPGARPLGPADPGARPLGPVDPGARTPAAEARTGGDRALAAAHLAVALTEAGGRRDRHLADARAAAERAGDLALLARVLLNQTVGLAREARYAAALDVAARAVRAAERGGPPGMRVVTLVNEGHALTMVGRFEEAALRFDRAVQLSRRAALNRTAMGLAGSAELHRLRGRHEQSRALFEEAVDLARADDDRQVLVSALAKLTRVALAGRGPDLEAARAAADEAERAAGPRLAPVAMVARGYVALAEGDRDAAARRAASAVAAARATRRVDCLAEALELAGAASTDAAVAAEAFEEAEAIWRRGGAEVAADLVLVRLGELAGAGAEQRAAGRAAGRRLQARGVPAVGVPAPDGVDDGVRIRVLGRFEVLVGGEPVPLAAWRSRQARSLLKILVARRGRPVPRGELSETLWPDDDARRTAHRLSVLLSAVRAALDPAHAWPVDRYVRADAIGIRLDRDHVLVDAEDLIRDSELAARLLREGRTGRAREILAEIEGRYAGDAFDDEPYADWAHGLRDEVRAAGLRALRQLATLSVDAGDLDQAVSLLTRLLGADPYDESVHRLLVTALVRGGRHGEARRAFDRWSAAMRAIDVPAPAADVLRHPVSTPAGRRSPVRSTSPFRG</sequence>
<dbReference type="SUPFAM" id="SSF48452">
    <property type="entry name" value="TPR-like"/>
    <property type="match status" value="2"/>
</dbReference>
<dbReference type="InterPro" id="IPR036388">
    <property type="entry name" value="WH-like_DNA-bd_sf"/>
</dbReference>
<evidence type="ECO:0000256" key="4">
    <source>
        <dbReference type="ARBA" id="ARBA00023163"/>
    </source>
</evidence>
<keyword evidence="5" id="KW-0802">TPR repeat</keyword>
<dbReference type="SMART" id="SM00028">
    <property type="entry name" value="TPR"/>
    <property type="match status" value="3"/>
</dbReference>
<dbReference type="Gene3D" id="1.25.40.10">
    <property type="entry name" value="Tetratricopeptide repeat domain"/>
    <property type="match status" value="2"/>
</dbReference>
<feature type="domain" description="Bacterial transcriptional activator" evidence="8">
    <location>
        <begin position="934"/>
        <end position="1072"/>
    </location>
</feature>
<feature type="region of interest" description="Disordered" evidence="6">
    <location>
        <begin position="451"/>
        <end position="510"/>
    </location>
</feature>
<evidence type="ECO:0000256" key="6">
    <source>
        <dbReference type="SAM" id="MobiDB-lite"/>
    </source>
</evidence>
<reference evidence="9 10" key="1">
    <citation type="submission" date="2024-09" db="EMBL/GenBank/DDBJ databases">
        <authorList>
            <person name="Sun Q."/>
            <person name="Mori K."/>
        </authorList>
    </citation>
    <scope>NUCLEOTIDE SEQUENCE [LARGE SCALE GENOMIC DNA]</scope>
    <source>
        <strain evidence="9 10">TBRC 2205</strain>
    </source>
</reference>
<evidence type="ECO:0000259" key="7">
    <source>
        <dbReference type="SMART" id="SM00862"/>
    </source>
</evidence>
<dbReference type="InterPro" id="IPR016032">
    <property type="entry name" value="Sig_transdc_resp-reg_C-effctor"/>
</dbReference>
<comment type="caution">
    <text evidence="9">The sequence shown here is derived from an EMBL/GenBank/DDBJ whole genome shotgun (WGS) entry which is preliminary data.</text>
</comment>
<keyword evidence="10" id="KW-1185">Reference proteome</keyword>
<dbReference type="PROSITE" id="PS50005">
    <property type="entry name" value="TPR"/>
    <property type="match status" value="1"/>
</dbReference>
<proteinExistence type="inferred from homology"/>
<protein>
    <submittedName>
        <fullName evidence="9">BTAD domain-containing putative transcriptional regulator</fullName>
    </submittedName>
</protein>
<keyword evidence="3" id="KW-0238">DNA-binding</keyword>
<evidence type="ECO:0000256" key="1">
    <source>
        <dbReference type="ARBA" id="ARBA00005820"/>
    </source>
</evidence>
<accession>A0ABV6P1P9</accession>
<dbReference type="EMBL" id="JBHLUE010000019">
    <property type="protein sequence ID" value="MFC0566937.1"/>
    <property type="molecule type" value="Genomic_DNA"/>
</dbReference>
<dbReference type="SMART" id="SM01043">
    <property type="entry name" value="BTAD"/>
    <property type="match status" value="1"/>
</dbReference>
<feature type="domain" description="OmpR/PhoB-type" evidence="7">
    <location>
        <begin position="845"/>
        <end position="927"/>
    </location>
</feature>
<evidence type="ECO:0000256" key="5">
    <source>
        <dbReference type="PROSITE-ProRule" id="PRU00339"/>
    </source>
</evidence>
<dbReference type="SUPFAM" id="SSF46894">
    <property type="entry name" value="C-terminal effector domain of the bipartite response regulators"/>
    <property type="match status" value="1"/>
</dbReference>
<feature type="region of interest" description="Disordered" evidence="6">
    <location>
        <begin position="1074"/>
        <end position="1094"/>
    </location>
</feature>
<evidence type="ECO:0000313" key="9">
    <source>
        <dbReference type="EMBL" id="MFC0566937.1"/>
    </source>
</evidence>
<evidence type="ECO:0000256" key="2">
    <source>
        <dbReference type="ARBA" id="ARBA00023015"/>
    </source>
</evidence>
<dbReference type="Pfam" id="PF03704">
    <property type="entry name" value="BTAD"/>
    <property type="match status" value="1"/>
</dbReference>
<keyword evidence="2" id="KW-0805">Transcription regulation</keyword>
<evidence type="ECO:0000256" key="3">
    <source>
        <dbReference type="ARBA" id="ARBA00023125"/>
    </source>
</evidence>
<gene>
    <name evidence="9" type="ORF">ACFFHU_22700</name>
</gene>
<name>A0ABV6P1P9_9ACTN</name>
<dbReference type="InterPro" id="IPR005158">
    <property type="entry name" value="BTAD"/>
</dbReference>
<evidence type="ECO:0000259" key="8">
    <source>
        <dbReference type="SMART" id="SM01043"/>
    </source>
</evidence>
<evidence type="ECO:0000313" key="10">
    <source>
        <dbReference type="Proteomes" id="UP001589894"/>
    </source>
</evidence>
<dbReference type="RefSeq" id="WP_377342038.1">
    <property type="nucleotide sequence ID" value="NZ_JBHLUE010000019.1"/>
</dbReference>
<dbReference type="InterPro" id="IPR019734">
    <property type="entry name" value="TPR_rpt"/>
</dbReference>
<dbReference type="InterPro" id="IPR001867">
    <property type="entry name" value="OmpR/PhoB-type_DNA-bd"/>
</dbReference>
<organism evidence="9 10">
    <name type="scientific">Plantactinospora siamensis</name>
    <dbReference type="NCBI Taxonomy" id="555372"/>
    <lineage>
        <taxon>Bacteria</taxon>
        <taxon>Bacillati</taxon>
        <taxon>Actinomycetota</taxon>
        <taxon>Actinomycetes</taxon>
        <taxon>Micromonosporales</taxon>
        <taxon>Micromonosporaceae</taxon>
        <taxon>Plantactinospora</taxon>
    </lineage>
</organism>
<comment type="similarity">
    <text evidence="1">Belongs to the AfsR/DnrI/RedD regulatory family.</text>
</comment>
<dbReference type="InterPro" id="IPR051677">
    <property type="entry name" value="AfsR-DnrI-RedD_regulator"/>
</dbReference>
<dbReference type="Gene3D" id="1.10.10.10">
    <property type="entry name" value="Winged helix-like DNA-binding domain superfamily/Winged helix DNA-binding domain"/>
    <property type="match status" value="1"/>
</dbReference>
<dbReference type="Proteomes" id="UP001589894">
    <property type="component" value="Unassembled WGS sequence"/>
</dbReference>